<name>A0A317EBS1_9PROT</name>
<evidence type="ECO:0000256" key="1">
    <source>
        <dbReference type="ARBA" id="ARBA00005054"/>
    </source>
</evidence>
<dbReference type="Pfam" id="PF00551">
    <property type="entry name" value="Formyl_trans_N"/>
    <property type="match status" value="1"/>
</dbReference>
<comment type="pathway">
    <text evidence="1 6">Purine metabolism; IMP biosynthesis via de novo pathway; N(2)-formyl-N(1)-(5-phospho-D-ribosyl)glycinamide from N(1)-(5-phospho-D-ribosyl)glycinamide (10-formyl THF route): step 1/1.</text>
</comment>
<dbReference type="InterPro" id="IPR036477">
    <property type="entry name" value="Formyl_transf_N_sf"/>
</dbReference>
<evidence type="ECO:0000256" key="6">
    <source>
        <dbReference type="HAMAP-Rule" id="MF_01930"/>
    </source>
</evidence>
<dbReference type="CDD" id="cd08645">
    <property type="entry name" value="FMT_core_GART"/>
    <property type="match status" value="1"/>
</dbReference>
<evidence type="ECO:0000256" key="2">
    <source>
        <dbReference type="ARBA" id="ARBA00022679"/>
    </source>
</evidence>
<dbReference type="GO" id="GO:0004644">
    <property type="term" value="F:phosphoribosylglycinamide formyltransferase activity"/>
    <property type="evidence" value="ECO:0007669"/>
    <property type="project" value="UniProtKB-UniRule"/>
</dbReference>
<dbReference type="GO" id="GO:0005829">
    <property type="term" value="C:cytosol"/>
    <property type="evidence" value="ECO:0007669"/>
    <property type="project" value="TreeGrafter"/>
</dbReference>
<dbReference type="PANTHER" id="PTHR43369:SF2">
    <property type="entry name" value="PHOSPHORIBOSYLGLYCINAMIDE FORMYLTRANSFERASE"/>
    <property type="match status" value="1"/>
</dbReference>
<feature type="binding site" evidence="6">
    <location>
        <begin position="94"/>
        <end position="97"/>
    </location>
    <ligand>
        <name>(6R)-10-formyltetrahydrofolate</name>
        <dbReference type="ChEBI" id="CHEBI:195366"/>
    </ligand>
</feature>
<evidence type="ECO:0000313" key="8">
    <source>
        <dbReference type="EMBL" id="PWR23696.1"/>
    </source>
</evidence>
<dbReference type="HAMAP" id="MF_01930">
    <property type="entry name" value="PurN"/>
    <property type="match status" value="1"/>
</dbReference>
<dbReference type="OrthoDB" id="9806170at2"/>
<feature type="active site" description="Proton donor" evidence="6">
    <location>
        <position position="113"/>
    </location>
</feature>
<evidence type="ECO:0000256" key="4">
    <source>
        <dbReference type="ARBA" id="ARBA00038440"/>
    </source>
</evidence>
<dbReference type="EMBL" id="QGLF01000001">
    <property type="protein sequence ID" value="PWR23696.1"/>
    <property type="molecule type" value="Genomic_DNA"/>
</dbReference>
<dbReference type="SUPFAM" id="SSF53328">
    <property type="entry name" value="Formyltransferase"/>
    <property type="match status" value="1"/>
</dbReference>
<evidence type="ECO:0000256" key="3">
    <source>
        <dbReference type="ARBA" id="ARBA00022755"/>
    </source>
</evidence>
<reference evidence="9" key="1">
    <citation type="submission" date="2018-05" db="EMBL/GenBank/DDBJ databases">
        <title>Zavarzinia sp. HR-AS.</title>
        <authorList>
            <person name="Lee Y."/>
            <person name="Jeon C.O."/>
        </authorList>
    </citation>
    <scope>NUCLEOTIDE SEQUENCE [LARGE SCALE GENOMIC DNA]</scope>
    <source>
        <strain evidence="9">DSM 1231</strain>
    </source>
</reference>
<dbReference type="InterPro" id="IPR001555">
    <property type="entry name" value="GART_AS"/>
</dbReference>
<dbReference type="InterPro" id="IPR004607">
    <property type="entry name" value="GART"/>
</dbReference>
<comment type="function">
    <text evidence="6">Catalyzes the transfer of a formyl group from 10-formyltetrahydrofolate to 5-phospho-ribosyl-glycinamide (GAR), producing 5-phospho-ribosyl-N-formylglycinamide (FGAR) and tetrahydrofolate.</text>
</comment>
<comment type="catalytic activity">
    <reaction evidence="5 6">
        <text>N(1)-(5-phospho-beta-D-ribosyl)glycinamide + (6R)-10-formyltetrahydrofolate = N(2)-formyl-N(1)-(5-phospho-beta-D-ribosyl)glycinamide + (6S)-5,6,7,8-tetrahydrofolate + H(+)</text>
        <dbReference type="Rhea" id="RHEA:15053"/>
        <dbReference type="ChEBI" id="CHEBI:15378"/>
        <dbReference type="ChEBI" id="CHEBI:57453"/>
        <dbReference type="ChEBI" id="CHEBI:143788"/>
        <dbReference type="ChEBI" id="CHEBI:147286"/>
        <dbReference type="ChEBI" id="CHEBI:195366"/>
        <dbReference type="EC" id="2.1.2.2"/>
    </reaction>
</comment>
<comment type="caution">
    <text evidence="8">The sequence shown here is derived from an EMBL/GenBank/DDBJ whole genome shotgun (WGS) entry which is preliminary data.</text>
</comment>
<keyword evidence="9" id="KW-1185">Reference proteome</keyword>
<feature type="binding site" evidence="6">
    <location>
        <begin position="16"/>
        <end position="18"/>
    </location>
    <ligand>
        <name>N(1)-(5-phospho-beta-D-ribosyl)glycinamide</name>
        <dbReference type="ChEBI" id="CHEBI:143788"/>
    </ligand>
</feature>
<feature type="binding site" evidence="6">
    <location>
        <position position="69"/>
    </location>
    <ligand>
        <name>(6R)-10-formyltetrahydrofolate</name>
        <dbReference type="ChEBI" id="CHEBI:195366"/>
    </ligand>
</feature>
<dbReference type="EC" id="2.1.2.2" evidence="6"/>
<comment type="similarity">
    <text evidence="4 6">Belongs to the GART family.</text>
</comment>
<keyword evidence="3 6" id="KW-0658">Purine biosynthesis</keyword>
<dbReference type="Gene3D" id="3.40.50.170">
    <property type="entry name" value="Formyl transferase, N-terminal domain"/>
    <property type="match status" value="1"/>
</dbReference>
<keyword evidence="2 6" id="KW-0808">Transferase</keyword>
<dbReference type="PROSITE" id="PS00373">
    <property type="entry name" value="GART"/>
    <property type="match status" value="1"/>
</dbReference>
<evidence type="ECO:0000313" key="9">
    <source>
        <dbReference type="Proteomes" id="UP000246077"/>
    </source>
</evidence>
<feature type="domain" description="Formyl transferase N-terminal" evidence="7">
    <location>
        <begin position="7"/>
        <end position="186"/>
    </location>
</feature>
<evidence type="ECO:0000256" key="5">
    <source>
        <dbReference type="ARBA" id="ARBA00047664"/>
    </source>
</evidence>
<proteinExistence type="inferred from homology"/>
<evidence type="ECO:0000259" key="7">
    <source>
        <dbReference type="Pfam" id="PF00551"/>
    </source>
</evidence>
<dbReference type="RefSeq" id="WP_109919726.1">
    <property type="nucleotide sequence ID" value="NZ_QGLF01000001.1"/>
</dbReference>
<protein>
    <recommendedName>
        <fullName evidence="6">Phosphoribosylglycinamide formyltransferase</fullName>
        <ecNumber evidence="6">2.1.2.2</ecNumber>
    </recommendedName>
    <alternativeName>
        <fullName evidence="6">5'-phosphoribosylglycinamide transformylase</fullName>
    </alternativeName>
    <alternativeName>
        <fullName evidence="6">GAR transformylase</fullName>
        <shortName evidence="6">GART</shortName>
    </alternativeName>
</protein>
<feature type="binding site" evidence="6">
    <location>
        <position position="111"/>
    </location>
    <ligand>
        <name>(6R)-10-formyltetrahydrofolate</name>
        <dbReference type="ChEBI" id="CHEBI:195366"/>
    </ligand>
</feature>
<dbReference type="PANTHER" id="PTHR43369">
    <property type="entry name" value="PHOSPHORIBOSYLGLYCINAMIDE FORMYLTRANSFERASE"/>
    <property type="match status" value="1"/>
</dbReference>
<gene>
    <name evidence="6" type="primary">purN</name>
    <name evidence="8" type="ORF">DKG75_03770</name>
</gene>
<dbReference type="NCBIfam" id="TIGR00639">
    <property type="entry name" value="PurN"/>
    <property type="match status" value="1"/>
</dbReference>
<dbReference type="InterPro" id="IPR002376">
    <property type="entry name" value="Formyl_transf_N"/>
</dbReference>
<sequence>MTAPRRRIAVLISGRGSNMAALLEAAAAGGFPGEIVAVIANRPGAGGLARAESFGVPTRVIDHKAFADRAGFDAALDAALAEVGAELVVLAGFMRLLTPGFTEKWLGRMINIHPSLLPSFKGVHVHEQALAGGVRFSGCTVHFVTADMDAGPIIGQAVVPVIPGESPDDLAARTLKAEHRLYPAAVALVAEGKARLEGGRTIYDGDAWTRVTLT</sequence>
<dbReference type="GO" id="GO:0006189">
    <property type="term" value="P:'de novo' IMP biosynthetic process"/>
    <property type="evidence" value="ECO:0007669"/>
    <property type="project" value="UniProtKB-UniRule"/>
</dbReference>
<dbReference type="UniPathway" id="UPA00074">
    <property type="reaction ID" value="UER00126"/>
</dbReference>
<accession>A0A317EBS1</accession>
<dbReference type="AlphaFoldDB" id="A0A317EBS1"/>
<dbReference type="Proteomes" id="UP000246077">
    <property type="component" value="Unassembled WGS sequence"/>
</dbReference>
<feature type="site" description="Raises pKa of active site His" evidence="6">
    <location>
        <position position="149"/>
    </location>
</feature>
<organism evidence="8 9">
    <name type="scientific">Zavarzinia compransoris</name>
    <dbReference type="NCBI Taxonomy" id="1264899"/>
    <lineage>
        <taxon>Bacteria</taxon>
        <taxon>Pseudomonadati</taxon>
        <taxon>Pseudomonadota</taxon>
        <taxon>Alphaproteobacteria</taxon>
        <taxon>Rhodospirillales</taxon>
        <taxon>Zavarziniaceae</taxon>
        <taxon>Zavarzinia</taxon>
    </lineage>
</organism>